<feature type="transmembrane region" description="Helical" evidence="2">
    <location>
        <begin position="367"/>
        <end position="390"/>
    </location>
</feature>
<feature type="compositionally biased region" description="Polar residues" evidence="1">
    <location>
        <begin position="135"/>
        <end position="147"/>
    </location>
</feature>
<dbReference type="AlphaFoldDB" id="E0DHX2"/>
<dbReference type="GO" id="GO:0005886">
    <property type="term" value="C:plasma membrane"/>
    <property type="evidence" value="ECO:0007669"/>
    <property type="project" value="TreeGrafter"/>
</dbReference>
<dbReference type="EMBL" id="ACSH02000008">
    <property type="protein sequence ID" value="EFM47942.1"/>
    <property type="molecule type" value="Genomic_DNA"/>
</dbReference>
<proteinExistence type="predicted"/>
<feature type="transmembrane region" description="Helical" evidence="2">
    <location>
        <begin position="402"/>
        <end position="421"/>
    </location>
</feature>
<dbReference type="PANTHER" id="PTHR33452">
    <property type="entry name" value="OXIDOREDUCTASE CATD-RELATED"/>
    <property type="match status" value="1"/>
</dbReference>
<feature type="region of interest" description="Disordered" evidence="1">
    <location>
        <begin position="181"/>
        <end position="230"/>
    </location>
</feature>
<dbReference type="eggNOG" id="COG2259">
    <property type="taxonomic scope" value="Bacteria"/>
</dbReference>
<feature type="transmembrane region" description="Helical" evidence="2">
    <location>
        <begin position="303"/>
        <end position="328"/>
    </location>
</feature>
<dbReference type="PANTHER" id="PTHR33452:SF1">
    <property type="entry name" value="INNER MEMBRANE PROTEIN YPHA-RELATED"/>
    <property type="match status" value="1"/>
</dbReference>
<evidence type="ECO:0000313" key="4">
    <source>
        <dbReference type="Proteomes" id="UP000004218"/>
    </source>
</evidence>
<sequence>MGKSFEQTFTNDGCVSAATNSPIPGISPPHTPNNRFENNFWHRNPTRYGVAGLGCPYSYRIPLISMSDNTNNSHQHDPFANQFPTFGGQRKPATPASDVYNRAGRVVPEEITPNKPRKTDNDTTVMAASQQDLSANVFGNPSGDGSKTPQYFPPTPRPTQQQQSTADDYADSSYFATAELTRDDSYAPGGPNSPGGTPDPVDDYEDYDDYEESYPATSENEAIPTPGASPVVAAPAMARDRQIVNEEFLNARSQDEPKEKRGTLDFGLLLVRAIISTYLIIVSVSTFFQIGANPGLTGLQHDFATYTFGSALSIIIPTLQLAAGVFLLCGLLSPVATALVITVCGFSTLHAIDKQPNFSVLSPNDSVWLSVLLTALAFAMVFTGPGTISFDRSRGWSRRPLASSWIFAAVGLVGAAALWWFGAGANPFN</sequence>
<gene>
    <name evidence="3" type="ORF">HMPREF0299_5281</name>
</gene>
<feature type="region of interest" description="Disordered" evidence="1">
    <location>
        <begin position="135"/>
        <end position="169"/>
    </location>
</feature>
<dbReference type="InterPro" id="IPR051907">
    <property type="entry name" value="DoxX-like_oxidoreductase"/>
</dbReference>
<organism evidence="3 4">
    <name type="scientific">Corynebacterium matruchotii ATCC 14266</name>
    <dbReference type="NCBI Taxonomy" id="553207"/>
    <lineage>
        <taxon>Bacteria</taxon>
        <taxon>Bacillati</taxon>
        <taxon>Actinomycetota</taxon>
        <taxon>Actinomycetes</taxon>
        <taxon>Mycobacteriales</taxon>
        <taxon>Corynebacteriaceae</taxon>
        <taxon>Corynebacterium</taxon>
    </lineage>
</organism>
<evidence type="ECO:0000313" key="3">
    <source>
        <dbReference type="EMBL" id="EFM47942.1"/>
    </source>
</evidence>
<name>E0DHX2_9CORY</name>
<comment type="caution">
    <text evidence="3">The sequence shown here is derived from an EMBL/GenBank/DDBJ whole genome shotgun (WGS) entry which is preliminary data.</text>
</comment>
<feature type="transmembrane region" description="Helical" evidence="2">
    <location>
        <begin position="335"/>
        <end position="352"/>
    </location>
</feature>
<keyword evidence="2" id="KW-1133">Transmembrane helix</keyword>
<keyword evidence="4" id="KW-1185">Reference proteome</keyword>
<accession>E0DHX2</accession>
<protein>
    <submittedName>
        <fullName evidence="3">DoxX family protein</fullName>
    </submittedName>
</protein>
<keyword evidence="2" id="KW-0812">Transmembrane</keyword>
<dbReference type="Proteomes" id="UP000004218">
    <property type="component" value="Unassembled WGS sequence"/>
</dbReference>
<keyword evidence="2" id="KW-0472">Membrane</keyword>
<evidence type="ECO:0000256" key="1">
    <source>
        <dbReference type="SAM" id="MobiDB-lite"/>
    </source>
</evidence>
<feature type="transmembrane region" description="Helical" evidence="2">
    <location>
        <begin position="269"/>
        <end position="291"/>
    </location>
</feature>
<dbReference type="STRING" id="553207.HMPREF0299_5281"/>
<feature type="compositionally biased region" description="Acidic residues" evidence="1">
    <location>
        <begin position="200"/>
        <end position="212"/>
    </location>
</feature>
<evidence type="ECO:0000256" key="2">
    <source>
        <dbReference type="SAM" id="Phobius"/>
    </source>
</evidence>
<reference evidence="3" key="1">
    <citation type="submission" date="2010-08" db="EMBL/GenBank/DDBJ databases">
        <authorList>
            <person name="Harkins D.M."/>
            <person name="Madupu R."/>
            <person name="Durkin A.S."/>
            <person name="Torralba M."/>
            <person name="Methe B."/>
            <person name="Sutton G.G."/>
            <person name="Nelson K.E."/>
        </authorList>
    </citation>
    <scope>NUCLEOTIDE SEQUENCE [LARGE SCALE GENOMIC DNA]</scope>
    <source>
        <strain evidence="3">ATCC 14266</strain>
    </source>
</reference>